<dbReference type="KEGG" id="hhd:HBHAL_3453"/>
<evidence type="ECO:0000313" key="1">
    <source>
        <dbReference type="EMBL" id="CCG45797.1"/>
    </source>
</evidence>
<name>I0JNS7_HALH3</name>
<keyword evidence="2" id="KW-1185">Reference proteome</keyword>
<evidence type="ECO:0000313" key="2">
    <source>
        <dbReference type="Proteomes" id="UP000007397"/>
    </source>
</evidence>
<proteinExistence type="predicted"/>
<dbReference type="EMBL" id="HE717023">
    <property type="protein sequence ID" value="CCG45797.1"/>
    <property type="molecule type" value="Genomic_DNA"/>
</dbReference>
<gene>
    <name evidence="1" type="ordered locus">HBHAL_3453</name>
</gene>
<dbReference type="AlphaFoldDB" id="I0JNS7"/>
<organism evidence="1 2">
    <name type="scientific">Halobacillus halophilus (strain ATCC 35676 / DSM 2266 / JCM 20832 / KCTC 3685 / LMG 17431 / NBRC 102448 / NCIMB 2269)</name>
    <name type="common">Sporosarcina halophila</name>
    <dbReference type="NCBI Taxonomy" id="866895"/>
    <lineage>
        <taxon>Bacteria</taxon>
        <taxon>Bacillati</taxon>
        <taxon>Bacillota</taxon>
        <taxon>Bacilli</taxon>
        <taxon>Bacillales</taxon>
        <taxon>Bacillaceae</taxon>
        <taxon>Halobacillus</taxon>
    </lineage>
</organism>
<protein>
    <submittedName>
        <fullName evidence="1">Uncharacterized protein</fullName>
    </submittedName>
</protein>
<dbReference type="Proteomes" id="UP000007397">
    <property type="component" value="Chromosome"/>
</dbReference>
<accession>I0JNS7</accession>
<sequence>MFIWEQLLSYIRTTFDRVNSIGLKDDEYLGKMTLVLNKGAMLHGF</sequence>
<dbReference type="HOGENOM" id="CLU_3200529_0_0_9"/>
<reference evidence="1 2" key="1">
    <citation type="journal article" date="2013" name="Environ. Microbiol.">
        <title>Chloride and organic osmolytes: a hybrid strategy to cope with elevated salinities by the moderately halophilic, chloride-dependent bacterium Halobacillus halophilus.</title>
        <authorList>
            <person name="Saum S.H."/>
            <person name="Pfeiffer F."/>
            <person name="Palm P."/>
            <person name="Rampp M."/>
            <person name="Schuster S.C."/>
            <person name="Muller V."/>
            <person name="Oesterhelt D."/>
        </authorList>
    </citation>
    <scope>NUCLEOTIDE SEQUENCE [LARGE SCALE GENOMIC DNA]</scope>
    <source>
        <strain evidence="2">ATCC 35676 / DSM 2266 / JCM 20832 / KCTC 3685 / LMG 17431 / NBRC 102448 / NCIMB 2269</strain>
    </source>
</reference>